<evidence type="ECO:0000256" key="1">
    <source>
        <dbReference type="SAM" id="MobiDB-lite"/>
    </source>
</evidence>
<name>A0A1I7Y890_9BILA</name>
<organism evidence="2 3">
    <name type="scientific">Steinernema glaseri</name>
    <dbReference type="NCBI Taxonomy" id="37863"/>
    <lineage>
        <taxon>Eukaryota</taxon>
        <taxon>Metazoa</taxon>
        <taxon>Ecdysozoa</taxon>
        <taxon>Nematoda</taxon>
        <taxon>Chromadorea</taxon>
        <taxon>Rhabditida</taxon>
        <taxon>Tylenchina</taxon>
        <taxon>Panagrolaimomorpha</taxon>
        <taxon>Strongyloidoidea</taxon>
        <taxon>Steinernematidae</taxon>
        <taxon>Steinernema</taxon>
    </lineage>
</organism>
<protein>
    <submittedName>
        <fullName evidence="3">Uncharacterized protein</fullName>
    </submittedName>
</protein>
<dbReference type="AlphaFoldDB" id="A0A1I7Y890"/>
<feature type="region of interest" description="Disordered" evidence="1">
    <location>
        <begin position="1"/>
        <end position="51"/>
    </location>
</feature>
<evidence type="ECO:0000313" key="2">
    <source>
        <dbReference type="Proteomes" id="UP000095287"/>
    </source>
</evidence>
<keyword evidence="2" id="KW-1185">Reference proteome</keyword>
<dbReference type="WBParaSite" id="L893_g13484.t1">
    <property type="protein sequence ID" value="L893_g13484.t1"/>
    <property type="gene ID" value="L893_g13484"/>
</dbReference>
<feature type="compositionally biased region" description="Basic and acidic residues" evidence="1">
    <location>
        <begin position="1"/>
        <end position="10"/>
    </location>
</feature>
<sequence>MHAGRVDALSKQKHRRSEALLRGKQPRKGQLGQQRHQSLGTTRGLRDRRRRRSYLITRGDEVAETVSAAETSPRSNPEEWRLISRLGDRGGGDYNRIADMRILSSSPPPSLDSADSATD</sequence>
<evidence type="ECO:0000313" key="3">
    <source>
        <dbReference type="WBParaSite" id="L893_g13484.t1"/>
    </source>
</evidence>
<accession>A0A1I7Y890</accession>
<proteinExistence type="predicted"/>
<reference evidence="3" key="1">
    <citation type="submission" date="2016-11" db="UniProtKB">
        <authorList>
            <consortium name="WormBaseParasite"/>
        </authorList>
    </citation>
    <scope>IDENTIFICATION</scope>
</reference>
<dbReference type="Proteomes" id="UP000095287">
    <property type="component" value="Unplaced"/>
</dbReference>